<dbReference type="PANTHER" id="PTHR23407">
    <property type="entry name" value="ATPASE INHIBITOR/5-FORMYLTETRAHYDROFOLATE CYCLO-LIGASE"/>
    <property type="match status" value="1"/>
</dbReference>
<dbReference type="EC" id="6.3.3.2" evidence="4"/>
<comment type="cofactor">
    <cofactor evidence="4">
        <name>Mg(2+)</name>
        <dbReference type="ChEBI" id="CHEBI:18420"/>
    </cofactor>
</comment>
<reference evidence="6" key="1">
    <citation type="journal article" date="2019" name="Int. J. Syst. Evol. Microbiol.">
        <title>The Global Catalogue of Microorganisms (GCM) 10K type strain sequencing project: providing services to taxonomists for standard genome sequencing and annotation.</title>
        <authorList>
            <consortium name="The Broad Institute Genomics Platform"/>
            <consortium name="The Broad Institute Genome Sequencing Center for Infectious Disease"/>
            <person name="Wu L."/>
            <person name="Ma J."/>
        </authorList>
    </citation>
    <scope>NUCLEOTIDE SEQUENCE [LARGE SCALE GENOMIC DNA]</scope>
    <source>
        <strain evidence="6">KCTC 23707</strain>
    </source>
</reference>
<evidence type="ECO:0000313" key="6">
    <source>
        <dbReference type="Proteomes" id="UP001597373"/>
    </source>
</evidence>
<comment type="catalytic activity">
    <reaction evidence="4">
        <text>(6S)-5-formyl-5,6,7,8-tetrahydrofolate + ATP = (6R)-5,10-methenyltetrahydrofolate + ADP + phosphate</text>
        <dbReference type="Rhea" id="RHEA:10488"/>
        <dbReference type="ChEBI" id="CHEBI:30616"/>
        <dbReference type="ChEBI" id="CHEBI:43474"/>
        <dbReference type="ChEBI" id="CHEBI:57455"/>
        <dbReference type="ChEBI" id="CHEBI:57457"/>
        <dbReference type="ChEBI" id="CHEBI:456216"/>
        <dbReference type="EC" id="6.3.3.2"/>
    </reaction>
</comment>
<sequence length="195" mass="21531">MDQTVKEQKQALRKQILAQRDALDPRWRAEVSCTFADWARQVVPEPGVIVAGYWPMRSEVDVRPLMAAVRDYGARVALPAILSRTEMIFREFVPGAPLVDMGFKTLGPDENAPAVDPVVLLVPLVGFDARGHRLGYGAGFYDRAIDVLRGKGISPRLIGIAFDCQEVEQVPNEPHDVPLPEILTESGLRTFPLSG</sequence>
<dbReference type="PIRSF" id="PIRSF006806">
    <property type="entry name" value="FTHF_cligase"/>
    <property type="match status" value="1"/>
</dbReference>
<evidence type="ECO:0000256" key="1">
    <source>
        <dbReference type="ARBA" id="ARBA00010638"/>
    </source>
</evidence>
<gene>
    <name evidence="5" type="ORF">ACFSMZ_07590</name>
</gene>
<dbReference type="RefSeq" id="WP_345098962.1">
    <property type="nucleotide sequence ID" value="NZ_BAABGS010000020.1"/>
</dbReference>
<keyword evidence="2 4" id="KW-0547">Nucleotide-binding</keyword>
<keyword evidence="4" id="KW-0460">Magnesium</keyword>
<protein>
    <recommendedName>
        <fullName evidence="4">5-formyltetrahydrofolate cyclo-ligase</fullName>
        <ecNumber evidence="4">6.3.3.2</ecNumber>
    </recommendedName>
</protein>
<evidence type="ECO:0000256" key="4">
    <source>
        <dbReference type="RuleBase" id="RU361279"/>
    </source>
</evidence>
<evidence type="ECO:0000313" key="5">
    <source>
        <dbReference type="EMBL" id="MFD2259627.1"/>
    </source>
</evidence>
<name>A0ABW5DEW7_9HYPH</name>
<comment type="caution">
    <text evidence="5">The sequence shown here is derived from an EMBL/GenBank/DDBJ whole genome shotgun (WGS) entry which is preliminary data.</text>
</comment>
<dbReference type="InterPro" id="IPR024185">
    <property type="entry name" value="FTHF_cligase-like_sf"/>
</dbReference>
<accession>A0ABW5DEW7</accession>
<dbReference type="InterPro" id="IPR002698">
    <property type="entry name" value="FTHF_cligase"/>
</dbReference>
<dbReference type="InterPro" id="IPR037171">
    <property type="entry name" value="NagB/RpiA_transferase-like"/>
</dbReference>
<evidence type="ECO:0000256" key="2">
    <source>
        <dbReference type="ARBA" id="ARBA00022741"/>
    </source>
</evidence>
<keyword evidence="3 4" id="KW-0067">ATP-binding</keyword>
<organism evidence="5 6">
    <name type="scientific">Chelativorans composti</name>
    <dbReference type="NCBI Taxonomy" id="768533"/>
    <lineage>
        <taxon>Bacteria</taxon>
        <taxon>Pseudomonadati</taxon>
        <taxon>Pseudomonadota</taxon>
        <taxon>Alphaproteobacteria</taxon>
        <taxon>Hyphomicrobiales</taxon>
        <taxon>Phyllobacteriaceae</taxon>
        <taxon>Chelativorans</taxon>
    </lineage>
</organism>
<keyword evidence="4" id="KW-0479">Metal-binding</keyword>
<dbReference type="GO" id="GO:0030272">
    <property type="term" value="F:5-formyltetrahydrofolate cyclo-ligase activity"/>
    <property type="evidence" value="ECO:0007669"/>
    <property type="project" value="UniProtKB-EC"/>
</dbReference>
<keyword evidence="5" id="KW-0436">Ligase</keyword>
<dbReference type="Pfam" id="PF01812">
    <property type="entry name" value="5-FTHF_cyc-lig"/>
    <property type="match status" value="1"/>
</dbReference>
<dbReference type="Gene3D" id="3.40.50.10420">
    <property type="entry name" value="NagB/RpiA/CoA transferase-like"/>
    <property type="match status" value="1"/>
</dbReference>
<dbReference type="Proteomes" id="UP001597373">
    <property type="component" value="Unassembled WGS sequence"/>
</dbReference>
<proteinExistence type="inferred from homology"/>
<dbReference type="SUPFAM" id="SSF100950">
    <property type="entry name" value="NagB/RpiA/CoA transferase-like"/>
    <property type="match status" value="1"/>
</dbReference>
<keyword evidence="6" id="KW-1185">Reference proteome</keyword>
<evidence type="ECO:0000256" key="3">
    <source>
        <dbReference type="ARBA" id="ARBA00022840"/>
    </source>
</evidence>
<comment type="similarity">
    <text evidence="1 4">Belongs to the 5-formyltetrahydrofolate cyclo-ligase family.</text>
</comment>
<dbReference type="NCBIfam" id="TIGR02727">
    <property type="entry name" value="MTHFS_bact"/>
    <property type="match status" value="1"/>
</dbReference>
<dbReference type="PANTHER" id="PTHR23407:SF1">
    <property type="entry name" value="5-FORMYLTETRAHYDROFOLATE CYCLO-LIGASE"/>
    <property type="match status" value="1"/>
</dbReference>
<dbReference type="EMBL" id="JBHUIR010000021">
    <property type="protein sequence ID" value="MFD2259627.1"/>
    <property type="molecule type" value="Genomic_DNA"/>
</dbReference>